<protein>
    <recommendedName>
        <fullName evidence="1">RNase H type-1 domain-containing protein</fullName>
    </recommendedName>
</protein>
<dbReference type="PANTHER" id="PTHR47074:SF11">
    <property type="entry name" value="REVERSE TRANSCRIPTASE-LIKE PROTEIN"/>
    <property type="match status" value="1"/>
</dbReference>
<dbReference type="OrthoDB" id="1906820at2759"/>
<dbReference type="AlphaFoldDB" id="A0A9Q0QZH4"/>
<name>A0A9Q0QZH4_9MAGN</name>
<accession>A0A9Q0QZH4</accession>
<dbReference type="GO" id="GO:0004523">
    <property type="term" value="F:RNA-DNA hybrid ribonuclease activity"/>
    <property type="evidence" value="ECO:0007669"/>
    <property type="project" value="InterPro"/>
</dbReference>
<feature type="domain" description="RNase H type-1" evidence="1">
    <location>
        <begin position="105"/>
        <end position="162"/>
    </location>
</feature>
<dbReference type="Pfam" id="PF13456">
    <property type="entry name" value="RVT_3"/>
    <property type="match status" value="1"/>
</dbReference>
<comment type="caution">
    <text evidence="2">The sequence shown here is derived from an EMBL/GenBank/DDBJ whole genome shotgun (WGS) entry which is preliminary data.</text>
</comment>
<evidence type="ECO:0000259" key="1">
    <source>
        <dbReference type="Pfam" id="PF13456"/>
    </source>
</evidence>
<organism evidence="2 3">
    <name type="scientific">Protea cynaroides</name>
    <dbReference type="NCBI Taxonomy" id="273540"/>
    <lineage>
        <taxon>Eukaryota</taxon>
        <taxon>Viridiplantae</taxon>
        <taxon>Streptophyta</taxon>
        <taxon>Embryophyta</taxon>
        <taxon>Tracheophyta</taxon>
        <taxon>Spermatophyta</taxon>
        <taxon>Magnoliopsida</taxon>
        <taxon>Proteales</taxon>
        <taxon>Proteaceae</taxon>
        <taxon>Protea</taxon>
    </lineage>
</organism>
<sequence length="165" mass="17575">MKAIHGRFSLSSSSSLAKPDLNSIDSIVKNQQKEIHMKGTKNGIFSVKSAYHMLANLKEAGLSVSFDFQMCTMEKAITLAYGAAASQLEAPCHWIPPPPVCSKLNVDAALSSDISQSGIGFVIRTARGDLVMQVSWDIPFIKVDLGEALAVQAGVQEAVANGTPI</sequence>
<evidence type="ECO:0000313" key="3">
    <source>
        <dbReference type="Proteomes" id="UP001141806"/>
    </source>
</evidence>
<gene>
    <name evidence="2" type="ORF">NE237_002461</name>
</gene>
<dbReference type="InterPro" id="IPR052929">
    <property type="entry name" value="RNase_H-like_EbsB-rel"/>
</dbReference>
<keyword evidence="3" id="KW-1185">Reference proteome</keyword>
<dbReference type="GO" id="GO:0003676">
    <property type="term" value="F:nucleic acid binding"/>
    <property type="evidence" value="ECO:0007669"/>
    <property type="project" value="InterPro"/>
</dbReference>
<evidence type="ECO:0000313" key="2">
    <source>
        <dbReference type="EMBL" id="KAJ4977355.1"/>
    </source>
</evidence>
<dbReference type="EMBL" id="JAMYWD010000003">
    <property type="protein sequence ID" value="KAJ4977355.1"/>
    <property type="molecule type" value="Genomic_DNA"/>
</dbReference>
<dbReference type="InterPro" id="IPR002156">
    <property type="entry name" value="RNaseH_domain"/>
</dbReference>
<reference evidence="2" key="1">
    <citation type="journal article" date="2023" name="Plant J.">
        <title>The genome of the king protea, Protea cynaroides.</title>
        <authorList>
            <person name="Chang J."/>
            <person name="Duong T.A."/>
            <person name="Schoeman C."/>
            <person name="Ma X."/>
            <person name="Roodt D."/>
            <person name="Barker N."/>
            <person name="Li Z."/>
            <person name="Van de Peer Y."/>
            <person name="Mizrachi E."/>
        </authorList>
    </citation>
    <scope>NUCLEOTIDE SEQUENCE</scope>
    <source>
        <tissue evidence="2">Young leaves</tissue>
    </source>
</reference>
<dbReference type="PANTHER" id="PTHR47074">
    <property type="entry name" value="BNAC02G40300D PROTEIN"/>
    <property type="match status" value="1"/>
</dbReference>
<proteinExistence type="predicted"/>
<dbReference type="Proteomes" id="UP001141806">
    <property type="component" value="Unassembled WGS sequence"/>
</dbReference>